<keyword evidence="1" id="KW-0614">Plasmid</keyword>
<dbReference type="Proteomes" id="UP000035050">
    <property type="component" value="Plasmid pPO70-1"/>
</dbReference>
<dbReference type="AlphaFoldDB" id="A0A0G3ICB6"/>
<protein>
    <submittedName>
        <fullName evidence="1">Uncharacterized protein</fullName>
    </submittedName>
</protein>
<keyword evidence="2" id="KW-1185">Reference proteome</keyword>
<accession>A0A0G3ICB6</accession>
<dbReference type="KEGG" id="pox:MB84_29110"/>
<evidence type="ECO:0000313" key="1">
    <source>
        <dbReference type="EMBL" id="AKK24837.1"/>
    </source>
</evidence>
<geneLocation type="plasmid" evidence="1 2">
    <name>pPO70-1</name>
</geneLocation>
<evidence type="ECO:0000313" key="2">
    <source>
        <dbReference type="Proteomes" id="UP000035050"/>
    </source>
</evidence>
<reference evidence="1" key="1">
    <citation type="submission" date="2016-06" db="EMBL/GenBank/DDBJ databases">
        <title>Pandoraea oxalativorans DSM 23570 Genome Sequencing.</title>
        <authorList>
            <person name="Ee R."/>
            <person name="Lim Y.-L."/>
            <person name="Yong D."/>
            <person name="Yin W.-F."/>
            <person name="Chan K.-G."/>
        </authorList>
    </citation>
    <scope>NUCLEOTIDE SEQUENCE</scope>
    <source>
        <strain evidence="1">DSM 23570</strain>
        <plasmid evidence="1">pPO70-1</plasmid>
    </source>
</reference>
<organism evidence="1 2">
    <name type="scientific">Pandoraea oxalativorans</name>
    <dbReference type="NCBI Taxonomy" id="573737"/>
    <lineage>
        <taxon>Bacteria</taxon>
        <taxon>Pseudomonadati</taxon>
        <taxon>Pseudomonadota</taxon>
        <taxon>Betaproteobacteria</taxon>
        <taxon>Burkholderiales</taxon>
        <taxon>Burkholderiaceae</taxon>
        <taxon>Pandoraea</taxon>
    </lineage>
</organism>
<dbReference type="PATRIC" id="fig|573737.6.peg.5808"/>
<name>A0A0G3ICB6_9BURK</name>
<gene>
    <name evidence="1" type="ORF">MB84_29110</name>
</gene>
<sequence length="69" mass="7697">MDALAMVKAFDPVHRLPSCLRSGSVSTPRACSALKVLKARCIETLFHALARRRMDGDANENLEELRMEP</sequence>
<dbReference type="EMBL" id="CP011518">
    <property type="protein sequence ID" value="AKK24837.1"/>
    <property type="molecule type" value="Genomic_DNA"/>
</dbReference>
<proteinExistence type="predicted"/>